<sequence>MSRSFTATVSRTSADSPGGTAGGMDQSLIRGSSGGATSLSAFVMPFRSHSRYELPSSVVRTR</sequence>
<feature type="compositionally biased region" description="Polar residues" evidence="1">
    <location>
        <begin position="1"/>
        <end position="15"/>
    </location>
</feature>
<dbReference type="Proteomes" id="UP000037432">
    <property type="component" value="Unassembled WGS sequence"/>
</dbReference>
<evidence type="ECO:0000313" key="2">
    <source>
        <dbReference type="EMBL" id="KMS68203.1"/>
    </source>
</evidence>
<feature type="region of interest" description="Disordered" evidence="1">
    <location>
        <begin position="1"/>
        <end position="32"/>
    </location>
</feature>
<dbReference type="EMBL" id="LFNT01000082">
    <property type="protein sequence ID" value="KMS68203.1"/>
    <property type="molecule type" value="Genomic_DNA"/>
</dbReference>
<comment type="caution">
    <text evidence="2">The sequence shown here is derived from an EMBL/GenBank/DDBJ whole genome shotgun (WGS) entry which is preliminary data.</text>
</comment>
<organism evidence="2 3">
    <name type="scientific">Streptomyces viridochromogenes</name>
    <dbReference type="NCBI Taxonomy" id="1938"/>
    <lineage>
        <taxon>Bacteria</taxon>
        <taxon>Bacillati</taxon>
        <taxon>Actinomycetota</taxon>
        <taxon>Actinomycetes</taxon>
        <taxon>Kitasatosporales</taxon>
        <taxon>Streptomycetaceae</taxon>
        <taxon>Streptomyces</taxon>
    </lineage>
</organism>
<proteinExistence type="predicted"/>
<protein>
    <submittedName>
        <fullName evidence="2">Uncharacterized protein</fullName>
    </submittedName>
</protein>
<dbReference type="PATRIC" id="fig|1938.3.peg.9153"/>
<evidence type="ECO:0000313" key="3">
    <source>
        <dbReference type="Proteomes" id="UP000037432"/>
    </source>
</evidence>
<evidence type="ECO:0000256" key="1">
    <source>
        <dbReference type="SAM" id="MobiDB-lite"/>
    </source>
</evidence>
<accession>A0A0J7YYL4</accession>
<name>A0A0J7YYL4_STRVR</name>
<gene>
    <name evidence="2" type="ORF">ACM01_40045</name>
</gene>
<dbReference type="AlphaFoldDB" id="A0A0J7YYL4"/>
<dbReference type="RefSeq" id="WP_048586386.1">
    <property type="nucleotide sequence ID" value="NZ_LFNT01000082.1"/>
</dbReference>
<reference evidence="2 3" key="1">
    <citation type="submission" date="2015-06" db="EMBL/GenBank/DDBJ databases">
        <authorList>
            <person name="Ju K.-S."/>
            <person name="Doroghazi J.R."/>
            <person name="Metcalf W.W."/>
        </authorList>
    </citation>
    <scope>NUCLEOTIDE SEQUENCE [LARGE SCALE GENOMIC DNA]</scope>
    <source>
        <strain evidence="2 3">NRRL 3414</strain>
    </source>
</reference>